<protein>
    <recommendedName>
        <fullName evidence="1">UME domain-containing protein</fullName>
    </recommendedName>
</protein>
<dbReference type="OrthoDB" id="381190at2759"/>
<evidence type="ECO:0000259" key="1">
    <source>
        <dbReference type="SMART" id="SM00802"/>
    </source>
</evidence>
<proteinExistence type="predicted"/>
<reference evidence="2 3" key="1">
    <citation type="submission" date="2017-12" db="EMBL/GenBank/DDBJ databases">
        <title>Hemimetabolous genomes reveal molecular basis of termite eusociality.</title>
        <authorList>
            <person name="Harrison M.C."/>
            <person name="Jongepier E."/>
            <person name="Robertson H.M."/>
            <person name="Arning N."/>
            <person name="Bitard-Feildel T."/>
            <person name="Chao H."/>
            <person name="Childers C.P."/>
            <person name="Dinh H."/>
            <person name="Doddapaneni H."/>
            <person name="Dugan S."/>
            <person name="Gowin J."/>
            <person name="Greiner C."/>
            <person name="Han Y."/>
            <person name="Hu H."/>
            <person name="Hughes D.S.T."/>
            <person name="Huylmans A.-K."/>
            <person name="Kemena C."/>
            <person name="Kremer L.P.M."/>
            <person name="Lee S.L."/>
            <person name="Lopez-Ezquerra A."/>
            <person name="Mallet L."/>
            <person name="Monroy-Kuhn J.M."/>
            <person name="Moser A."/>
            <person name="Murali S.C."/>
            <person name="Muzny D.M."/>
            <person name="Otani S."/>
            <person name="Piulachs M.-D."/>
            <person name="Poelchau M."/>
            <person name="Qu J."/>
            <person name="Schaub F."/>
            <person name="Wada-Katsumata A."/>
            <person name="Worley K.C."/>
            <person name="Xie Q."/>
            <person name="Ylla G."/>
            <person name="Poulsen M."/>
            <person name="Gibbs R.A."/>
            <person name="Schal C."/>
            <person name="Richards S."/>
            <person name="Belles X."/>
            <person name="Korb J."/>
            <person name="Bornberg-Bauer E."/>
        </authorList>
    </citation>
    <scope>NUCLEOTIDE SEQUENCE [LARGE SCALE GENOMIC DNA]</scope>
    <source>
        <tissue evidence="2">Whole body</tissue>
    </source>
</reference>
<dbReference type="SMART" id="SM00802">
    <property type="entry name" value="UME"/>
    <property type="match status" value="1"/>
</dbReference>
<dbReference type="GO" id="GO:0004674">
    <property type="term" value="F:protein serine/threonine kinase activity"/>
    <property type="evidence" value="ECO:0007669"/>
    <property type="project" value="InterPro"/>
</dbReference>
<dbReference type="InterPro" id="IPR016024">
    <property type="entry name" value="ARM-type_fold"/>
</dbReference>
<name>A0A2J7Q187_9NEOP</name>
<dbReference type="Proteomes" id="UP000235965">
    <property type="component" value="Unassembled WGS sequence"/>
</dbReference>
<dbReference type="SUPFAM" id="SSF48371">
    <property type="entry name" value="ARM repeat"/>
    <property type="match status" value="1"/>
</dbReference>
<organism evidence="2 3">
    <name type="scientific">Cryptotermes secundus</name>
    <dbReference type="NCBI Taxonomy" id="105785"/>
    <lineage>
        <taxon>Eukaryota</taxon>
        <taxon>Metazoa</taxon>
        <taxon>Ecdysozoa</taxon>
        <taxon>Arthropoda</taxon>
        <taxon>Hexapoda</taxon>
        <taxon>Insecta</taxon>
        <taxon>Pterygota</taxon>
        <taxon>Neoptera</taxon>
        <taxon>Polyneoptera</taxon>
        <taxon>Dictyoptera</taxon>
        <taxon>Blattodea</taxon>
        <taxon>Blattoidea</taxon>
        <taxon>Termitoidae</taxon>
        <taxon>Kalotermitidae</taxon>
        <taxon>Cryptotermitinae</taxon>
        <taxon>Cryptotermes</taxon>
    </lineage>
</organism>
<dbReference type="EMBL" id="NEVH01019439">
    <property type="protein sequence ID" value="PNF22351.1"/>
    <property type="molecule type" value="Genomic_DNA"/>
</dbReference>
<dbReference type="InterPro" id="IPR012993">
    <property type="entry name" value="UME"/>
</dbReference>
<evidence type="ECO:0000313" key="2">
    <source>
        <dbReference type="EMBL" id="PNF22351.1"/>
    </source>
</evidence>
<dbReference type="InParanoid" id="A0A2J7Q187"/>
<keyword evidence="3" id="KW-1185">Reference proteome</keyword>
<comment type="caution">
    <text evidence="2">The sequence shown here is derived from an EMBL/GenBank/DDBJ whole genome shotgun (WGS) entry which is preliminary data.</text>
</comment>
<sequence>MVNTLQQLSTHISSFHQPEMLQRWLHYLRDQNMSVRLSFASHVKYLVFNPKWVEEKQSESEALLEEHIPLSQKDKVELTQSIPLLSFCTEEITKVVYESLAAGDQELQRTIIFTVRSLGSVPLDCVLLPTLTNLLVFIAHPSSLVLPIAKLSVGEIAEAHNVRPYDIYVRFKKEICGLMMHFVVLNHHIGGLSFGTSMQRVVRALGFTSFREFLQKDSHHIIPYLVPAMVKNPGTSQLLNDVGRTMMIDPKTLIEETFQHVYPYIYLYENEESLAMCIKYMQNFTGIKVKDLKRRSFKVIHNELLLHYECQKERVLGALRDLAKDDPDYAVTDKPMSLEQIADYLQPRFLGVLVFFDSKLVTRKVAESVKKKALSSLPEIIRLMGPKHITPVRFKVLATLRTALKLNYSNFPDLNVAAWDAFVHRFWL</sequence>
<accession>A0A2J7Q187</accession>
<gene>
    <name evidence="2" type="ORF">B7P43_G17784</name>
</gene>
<evidence type="ECO:0000313" key="3">
    <source>
        <dbReference type="Proteomes" id="UP000235965"/>
    </source>
</evidence>
<dbReference type="STRING" id="105785.A0A2J7Q187"/>
<dbReference type="AlphaFoldDB" id="A0A2J7Q187"/>
<feature type="domain" description="UME" evidence="1">
    <location>
        <begin position="341"/>
        <end position="428"/>
    </location>
</feature>
<dbReference type="Pfam" id="PF08064">
    <property type="entry name" value="UME"/>
    <property type="match status" value="1"/>
</dbReference>